<sequence length="73" mass="7881">MSISARQKAIIVAALIERDNEELTPYLCRELERVIAGDAAGANVLCRRLDPRKNKVPAHLAPALAVSGGPCWT</sequence>
<accession>A0A8H9TUP5</accession>
<comment type="caution">
    <text evidence="1">The sequence shown here is derived from an EMBL/GenBank/DDBJ whole genome shotgun (WGS) entry which is preliminary data.</text>
</comment>
<protein>
    <submittedName>
        <fullName evidence="1">Uncharacterized protein</fullName>
    </submittedName>
</protein>
<proteinExistence type="predicted"/>
<organism evidence="1">
    <name type="scientific">Citrobacter farmeri</name>
    <dbReference type="NCBI Taxonomy" id="67824"/>
    <lineage>
        <taxon>Bacteria</taxon>
        <taxon>Pseudomonadati</taxon>
        <taxon>Pseudomonadota</taxon>
        <taxon>Gammaproteobacteria</taxon>
        <taxon>Enterobacterales</taxon>
        <taxon>Enterobacteriaceae</taxon>
        <taxon>Citrobacter</taxon>
    </lineage>
</organism>
<reference evidence="1" key="2">
    <citation type="submission" date="2020-11" db="EMBL/GenBank/DDBJ databases">
        <authorList>
            <consortium name="NCBI Pathogen Detection Project"/>
        </authorList>
    </citation>
    <scope>NUCLEOTIDE SEQUENCE</scope>
    <source>
        <strain evidence="1">YDC697-2</strain>
    </source>
</reference>
<name>A0A8H9TUP5_9ENTR</name>
<reference evidence="1" key="1">
    <citation type="journal article" date="2018" name="Genome Biol.">
        <title>SKESA: strategic k-mer extension for scrupulous assemblies.</title>
        <authorList>
            <person name="Souvorov A."/>
            <person name="Agarwala R."/>
            <person name="Lipman D.J."/>
        </authorList>
    </citation>
    <scope>NUCLEOTIDE SEQUENCE</scope>
    <source>
        <strain evidence="1">YDC697-2</strain>
    </source>
</reference>
<gene>
    <name evidence="1" type="ORF">I8Y00_001393</name>
</gene>
<dbReference type="Proteomes" id="UP000864563">
    <property type="component" value="Unassembled WGS sequence"/>
</dbReference>
<dbReference type="RefSeq" id="WP_042325303.1">
    <property type="nucleotide sequence ID" value="NZ_CABMNX010000001.1"/>
</dbReference>
<dbReference type="EMBL" id="DACSDU010000004">
    <property type="protein sequence ID" value="HAT1585070.1"/>
    <property type="molecule type" value="Genomic_DNA"/>
</dbReference>
<dbReference type="AlphaFoldDB" id="A0A8H9TUP5"/>
<dbReference type="KEGG" id="cfar:CI104_03405"/>
<evidence type="ECO:0000313" key="1">
    <source>
        <dbReference type="EMBL" id="HAT1585070.1"/>
    </source>
</evidence>